<reference evidence="2 3" key="1">
    <citation type="journal article" date="2024" name="J Genomics">
        <title>Draft genome sequencing and assembly of Favolaschia claudopus CIRM-BRFM 2984 isolated from oak limbs.</title>
        <authorList>
            <person name="Navarro D."/>
            <person name="Drula E."/>
            <person name="Chaduli D."/>
            <person name="Cazenave R."/>
            <person name="Ahrendt S."/>
            <person name="Wang J."/>
            <person name="Lipzen A."/>
            <person name="Daum C."/>
            <person name="Barry K."/>
            <person name="Grigoriev I.V."/>
            <person name="Favel A."/>
            <person name="Rosso M.N."/>
            <person name="Martin F."/>
        </authorList>
    </citation>
    <scope>NUCLEOTIDE SEQUENCE [LARGE SCALE GENOMIC DNA]</scope>
    <source>
        <strain evidence="2 3">CIRM-BRFM 2984</strain>
    </source>
</reference>
<keyword evidence="3" id="KW-1185">Reference proteome</keyword>
<feature type="compositionally biased region" description="Basic and acidic residues" evidence="1">
    <location>
        <begin position="46"/>
        <end position="56"/>
    </location>
</feature>
<dbReference type="AlphaFoldDB" id="A0AAW0A1N4"/>
<accession>A0AAW0A1N4</accession>
<gene>
    <name evidence="2" type="ORF">R3P38DRAFT_3220817</name>
</gene>
<feature type="region of interest" description="Disordered" evidence="1">
    <location>
        <begin position="46"/>
        <end position="66"/>
    </location>
</feature>
<proteinExistence type="predicted"/>
<dbReference type="Proteomes" id="UP001362999">
    <property type="component" value="Unassembled WGS sequence"/>
</dbReference>
<feature type="compositionally biased region" description="Basic and acidic residues" evidence="1">
    <location>
        <begin position="318"/>
        <end position="330"/>
    </location>
</feature>
<dbReference type="EMBL" id="JAWWNJ010000093">
    <property type="protein sequence ID" value="KAK6997265.1"/>
    <property type="molecule type" value="Genomic_DNA"/>
</dbReference>
<evidence type="ECO:0000313" key="3">
    <source>
        <dbReference type="Proteomes" id="UP001362999"/>
    </source>
</evidence>
<evidence type="ECO:0000313" key="2">
    <source>
        <dbReference type="EMBL" id="KAK6997265.1"/>
    </source>
</evidence>
<protein>
    <submittedName>
        <fullName evidence="2">Uncharacterized protein</fullName>
    </submittedName>
</protein>
<feature type="region of interest" description="Disordered" evidence="1">
    <location>
        <begin position="266"/>
        <end position="287"/>
    </location>
</feature>
<name>A0AAW0A1N4_9AGAR</name>
<evidence type="ECO:0000256" key="1">
    <source>
        <dbReference type="SAM" id="MobiDB-lite"/>
    </source>
</evidence>
<organism evidence="2 3">
    <name type="scientific">Favolaschia claudopus</name>
    <dbReference type="NCBI Taxonomy" id="2862362"/>
    <lineage>
        <taxon>Eukaryota</taxon>
        <taxon>Fungi</taxon>
        <taxon>Dikarya</taxon>
        <taxon>Basidiomycota</taxon>
        <taxon>Agaricomycotina</taxon>
        <taxon>Agaricomycetes</taxon>
        <taxon>Agaricomycetidae</taxon>
        <taxon>Agaricales</taxon>
        <taxon>Marasmiineae</taxon>
        <taxon>Mycenaceae</taxon>
        <taxon>Favolaschia</taxon>
    </lineage>
</organism>
<sequence length="355" mass="39272">MNFIADYGPELGRLRESDYPAFLPELKEKDIGAYLDVLHEDYEAMEASQRKKDMERKKGRKKSRKTRPLVVPMKIDSTGTEIFVQGLRLPANTQFQLLGPTRIVQPLSLLRLLLLHQPSLSISSAPAPVATAPPVPAIMPAQSSPVRSAVARVIHSSSVGVGHAQLGSSSGGKRESHSAASECTICLSPLNGKRYHNMLDPLSGWVCRACYEYHRKHSKQRSKELIERARAMRDEDGGARACGLRAPMHGKLTHTATTLALNRIFSESPTSEPVEVPSSPASSESAMESFKAPYIDMCEQWTRDQEAAKKRGTRRERARGEEASTDRGEKNQSNSEDDASNTDERRPSKRRVSAL</sequence>
<feature type="region of interest" description="Disordered" evidence="1">
    <location>
        <begin position="301"/>
        <end position="355"/>
    </location>
</feature>
<comment type="caution">
    <text evidence="2">The sequence shown here is derived from an EMBL/GenBank/DDBJ whole genome shotgun (WGS) entry which is preliminary data.</text>
</comment>
<feature type="compositionally biased region" description="Basic residues" evidence="1">
    <location>
        <begin position="57"/>
        <end position="66"/>
    </location>
</feature>